<dbReference type="Proteomes" id="UP000003422">
    <property type="component" value="Unassembled WGS sequence"/>
</dbReference>
<dbReference type="HOGENOM" id="CLU_070525_2_0_9"/>
<accession>G4D5P9</accession>
<gene>
    <name evidence="3" type="primary">rimP</name>
    <name evidence="6" type="ORF">HMPREF9129_1729</name>
</gene>
<dbReference type="EMBL" id="AGBB01000168">
    <property type="protein sequence ID" value="EGY78567.1"/>
    <property type="molecule type" value="Genomic_DNA"/>
</dbReference>
<dbReference type="FunFam" id="3.30.300.70:FF:000001">
    <property type="entry name" value="Ribosome maturation factor RimP"/>
    <property type="match status" value="1"/>
</dbReference>
<dbReference type="STRING" id="997350.HMPREF9129_1729"/>
<dbReference type="GO" id="GO:0005829">
    <property type="term" value="C:cytosol"/>
    <property type="evidence" value="ECO:0007669"/>
    <property type="project" value="TreeGrafter"/>
</dbReference>
<dbReference type="HAMAP" id="MF_01077">
    <property type="entry name" value="RimP"/>
    <property type="match status" value="1"/>
</dbReference>
<dbReference type="SUPFAM" id="SSF75420">
    <property type="entry name" value="YhbC-like, N-terminal domain"/>
    <property type="match status" value="1"/>
</dbReference>
<evidence type="ECO:0000259" key="4">
    <source>
        <dbReference type="Pfam" id="PF02576"/>
    </source>
</evidence>
<dbReference type="Pfam" id="PF02576">
    <property type="entry name" value="RimP_N"/>
    <property type="match status" value="1"/>
</dbReference>
<dbReference type="GO" id="GO:0006412">
    <property type="term" value="P:translation"/>
    <property type="evidence" value="ECO:0007669"/>
    <property type="project" value="TreeGrafter"/>
</dbReference>
<dbReference type="InterPro" id="IPR028989">
    <property type="entry name" value="RimP_N"/>
</dbReference>
<keyword evidence="1 3" id="KW-0963">Cytoplasm</keyword>
<dbReference type="Pfam" id="PF17384">
    <property type="entry name" value="DUF150_C"/>
    <property type="match status" value="1"/>
</dbReference>
<comment type="caution">
    <text evidence="6">The sequence shown here is derived from an EMBL/GenBank/DDBJ whole genome shotgun (WGS) entry which is preliminary data.</text>
</comment>
<dbReference type="PANTHER" id="PTHR33867">
    <property type="entry name" value="RIBOSOME MATURATION FACTOR RIMP"/>
    <property type="match status" value="1"/>
</dbReference>
<sequence>MLEIIFICDIIELINRKLLKSGFSHSCFCKWGCIMSKKEIVAKIKEVALKHAEILGYELVDIEYKIGNKHDSLSIFIYREDGIDLDDCSKMSRAIDEDIENLDIIENPYYLEVSSPGLDRPLKTQDDYRRNIGKDVTIKLYAPIDGKKQIEGSLLNYDKENVEIESESDTISIPIKAIANMVQTIKF</sequence>
<dbReference type="Gene3D" id="3.30.300.70">
    <property type="entry name" value="RimP-like superfamily, N-terminal"/>
    <property type="match status" value="1"/>
</dbReference>
<comment type="similarity">
    <text evidence="3">Belongs to the RimP family.</text>
</comment>
<evidence type="ECO:0000256" key="1">
    <source>
        <dbReference type="ARBA" id="ARBA00022490"/>
    </source>
</evidence>
<reference evidence="6 7" key="1">
    <citation type="submission" date="2011-06" db="EMBL/GenBank/DDBJ databases">
        <authorList>
            <person name="Muzny D."/>
            <person name="Qin X."/>
            <person name="Deng J."/>
            <person name="Jiang H."/>
            <person name="Liu Y."/>
            <person name="Qu J."/>
            <person name="Song X.-Z."/>
            <person name="Zhang L."/>
            <person name="Thornton R."/>
            <person name="Coyle M."/>
            <person name="Francisco L."/>
            <person name="Jackson L."/>
            <person name="Javaid M."/>
            <person name="Korchina V."/>
            <person name="Kovar C."/>
            <person name="Mata R."/>
            <person name="Mathew T."/>
            <person name="Ngo R."/>
            <person name="Nguyen L."/>
            <person name="Nguyen N."/>
            <person name="Okwuonu G."/>
            <person name="Ongeri F."/>
            <person name="Pham C."/>
            <person name="Simmons D."/>
            <person name="Wilczek-Boney K."/>
            <person name="Hale W."/>
            <person name="Jakkamsetti A."/>
            <person name="Pham P."/>
            <person name="Ruth R."/>
            <person name="San Lucas F."/>
            <person name="Warren J."/>
            <person name="Zhang J."/>
            <person name="Zhao Z."/>
            <person name="Zhou C."/>
            <person name="Zhu D."/>
            <person name="Lee S."/>
            <person name="Bess C."/>
            <person name="Blankenburg K."/>
            <person name="Forbes L."/>
            <person name="Fu Q."/>
            <person name="Gubbala S."/>
            <person name="Hirani K."/>
            <person name="Jayaseelan J.C."/>
            <person name="Lara F."/>
            <person name="Munidasa M."/>
            <person name="Palculict T."/>
            <person name="Patil S."/>
            <person name="Pu L.-L."/>
            <person name="Saada N."/>
            <person name="Tang L."/>
            <person name="Weissenberger G."/>
            <person name="Zhu Y."/>
            <person name="Hemphill L."/>
            <person name="Shang Y."/>
            <person name="Youmans B."/>
            <person name="Ayvaz T."/>
            <person name="Ross M."/>
            <person name="Santibanez J."/>
            <person name="Aqrawi P."/>
            <person name="Gross S."/>
            <person name="Joshi V."/>
            <person name="Fowler G."/>
            <person name="Nazareth L."/>
            <person name="Reid J."/>
            <person name="Worley K."/>
            <person name="Petrosino J."/>
            <person name="Highlander S."/>
            <person name="Gibbs R."/>
        </authorList>
    </citation>
    <scope>NUCLEOTIDE SEQUENCE [LARGE SCALE GENOMIC DNA]</scope>
    <source>
        <strain evidence="6 7">ATCC 29427</strain>
    </source>
</reference>
<dbReference type="PANTHER" id="PTHR33867:SF1">
    <property type="entry name" value="RIBOSOME MATURATION FACTOR RIMP"/>
    <property type="match status" value="1"/>
</dbReference>
<evidence type="ECO:0000313" key="6">
    <source>
        <dbReference type="EMBL" id="EGY78567.1"/>
    </source>
</evidence>
<dbReference type="InterPro" id="IPR036847">
    <property type="entry name" value="RimP_C_sf"/>
</dbReference>
<proteinExistence type="inferred from homology"/>
<dbReference type="AlphaFoldDB" id="G4D5P9"/>
<evidence type="ECO:0000256" key="2">
    <source>
        <dbReference type="ARBA" id="ARBA00022517"/>
    </source>
</evidence>
<dbReference type="SUPFAM" id="SSF74942">
    <property type="entry name" value="YhbC-like, C-terminal domain"/>
    <property type="match status" value="1"/>
</dbReference>
<organism evidence="6 7">
    <name type="scientific">Peptoniphilus indolicus ATCC 29427</name>
    <dbReference type="NCBI Taxonomy" id="997350"/>
    <lineage>
        <taxon>Bacteria</taxon>
        <taxon>Bacillati</taxon>
        <taxon>Bacillota</taxon>
        <taxon>Tissierellia</taxon>
        <taxon>Tissierellales</taxon>
        <taxon>Peptoniphilaceae</taxon>
        <taxon>Peptoniphilus</taxon>
    </lineage>
</organism>
<evidence type="ECO:0000259" key="5">
    <source>
        <dbReference type="Pfam" id="PF17384"/>
    </source>
</evidence>
<dbReference type="Gene3D" id="2.30.30.180">
    <property type="entry name" value="Ribosome maturation factor RimP, C-terminal domain"/>
    <property type="match status" value="1"/>
</dbReference>
<dbReference type="eggNOG" id="COG0779">
    <property type="taxonomic scope" value="Bacteria"/>
</dbReference>
<comment type="function">
    <text evidence="3">Required for maturation of 30S ribosomal subunits.</text>
</comment>
<dbReference type="CDD" id="cd01734">
    <property type="entry name" value="YlxS_C"/>
    <property type="match status" value="1"/>
</dbReference>
<dbReference type="InterPro" id="IPR003728">
    <property type="entry name" value="Ribosome_maturation_RimP"/>
</dbReference>
<feature type="domain" description="Ribosome maturation factor RimP C-terminal" evidence="5">
    <location>
        <begin position="122"/>
        <end position="181"/>
    </location>
</feature>
<dbReference type="PATRIC" id="fig|997350.3.peg.1660"/>
<name>G4D5P9_9FIRM</name>
<comment type="subcellular location">
    <subcellularLocation>
        <location evidence="3">Cytoplasm</location>
    </subcellularLocation>
</comment>
<feature type="domain" description="Ribosome maturation factor RimP N-terminal" evidence="4">
    <location>
        <begin position="51"/>
        <end position="119"/>
    </location>
</feature>
<protein>
    <recommendedName>
        <fullName evidence="3">Ribosome maturation factor RimP</fullName>
    </recommendedName>
</protein>
<evidence type="ECO:0000256" key="3">
    <source>
        <dbReference type="HAMAP-Rule" id="MF_01077"/>
    </source>
</evidence>
<keyword evidence="2 3" id="KW-0690">Ribosome biogenesis</keyword>
<dbReference type="InterPro" id="IPR028998">
    <property type="entry name" value="RimP_C"/>
</dbReference>
<keyword evidence="7" id="KW-1185">Reference proteome</keyword>
<dbReference type="InterPro" id="IPR035956">
    <property type="entry name" value="RimP_N_sf"/>
</dbReference>
<dbReference type="GO" id="GO:0000028">
    <property type="term" value="P:ribosomal small subunit assembly"/>
    <property type="evidence" value="ECO:0007669"/>
    <property type="project" value="TreeGrafter"/>
</dbReference>
<evidence type="ECO:0000313" key="7">
    <source>
        <dbReference type="Proteomes" id="UP000003422"/>
    </source>
</evidence>